<gene>
    <name evidence="4" type="ORF">PN36_03310</name>
</gene>
<feature type="domain" description="Zeta toxin" evidence="3">
    <location>
        <begin position="10"/>
        <end position="107"/>
    </location>
</feature>
<evidence type="ECO:0000313" key="4">
    <source>
        <dbReference type="EMBL" id="TGO03626.1"/>
    </source>
</evidence>
<proteinExistence type="predicted"/>
<organism evidence="4 5">
    <name type="scientific">Candidatus Thiomargarita nelsonii</name>
    <dbReference type="NCBI Taxonomy" id="1003181"/>
    <lineage>
        <taxon>Bacteria</taxon>
        <taxon>Pseudomonadati</taxon>
        <taxon>Pseudomonadota</taxon>
        <taxon>Gammaproteobacteria</taxon>
        <taxon>Thiotrichales</taxon>
        <taxon>Thiotrichaceae</taxon>
        <taxon>Thiomargarita</taxon>
    </lineage>
</organism>
<name>A0A4E0RL02_9GAMM</name>
<accession>A0A4E0RL02</accession>
<dbReference type="GO" id="GO:0016301">
    <property type="term" value="F:kinase activity"/>
    <property type="evidence" value="ECO:0007669"/>
    <property type="project" value="InterPro"/>
</dbReference>
<comment type="caution">
    <text evidence="4">The sequence shown here is derived from an EMBL/GenBank/DDBJ whole genome shotgun (WGS) entry which is preliminary data.</text>
</comment>
<dbReference type="AlphaFoldDB" id="A0A4E0RL02"/>
<evidence type="ECO:0000256" key="1">
    <source>
        <dbReference type="ARBA" id="ARBA00022741"/>
    </source>
</evidence>
<dbReference type="Proteomes" id="UP000030428">
    <property type="component" value="Unassembled WGS sequence"/>
</dbReference>
<dbReference type="InterPro" id="IPR027417">
    <property type="entry name" value="P-loop_NTPase"/>
</dbReference>
<keyword evidence="1" id="KW-0547">Nucleotide-binding</keyword>
<dbReference type="Pfam" id="PF06414">
    <property type="entry name" value="Zeta_toxin"/>
    <property type="match status" value="1"/>
</dbReference>
<keyword evidence="5" id="KW-1185">Reference proteome</keyword>
<dbReference type="Gene3D" id="3.40.50.300">
    <property type="entry name" value="P-loop containing nucleotide triphosphate hydrolases"/>
    <property type="match status" value="1"/>
</dbReference>
<dbReference type="EMBL" id="JSZA02000009">
    <property type="protein sequence ID" value="TGO03626.1"/>
    <property type="molecule type" value="Genomic_DNA"/>
</dbReference>
<reference evidence="4 5" key="1">
    <citation type="journal article" date="2016" name="Front. Microbiol.">
        <title>Single-Cell (Meta-)Genomics of a Dimorphic Candidatus Thiomargarita nelsonii Reveals Genomic Plasticity.</title>
        <authorList>
            <person name="Flood B.E."/>
            <person name="Fliss P."/>
            <person name="Jones D.S."/>
            <person name="Dick G.J."/>
            <person name="Jain S."/>
            <person name="Kaster A.K."/>
            <person name="Winkel M."/>
            <person name="Mussmann M."/>
            <person name="Bailey J."/>
        </authorList>
    </citation>
    <scope>NUCLEOTIDE SEQUENCE [LARGE SCALE GENOMIC DNA]</scope>
    <source>
        <strain evidence="4">Hydrate Ridge</strain>
    </source>
</reference>
<protein>
    <recommendedName>
        <fullName evidence="3">Zeta toxin domain-containing protein</fullName>
    </recommendedName>
</protein>
<dbReference type="GO" id="GO:0005524">
    <property type="term" value="F:ATP binding"/>
    <property type="evidence" value="ECO:0007669"/>
    <property type="project" value="UniProtKB-KW"/>
</dbReference>
<sequence>MKGKEKPSSGVIVFLATGGLPCAGKGTALQDAIKEMIEIPPQEKNPEKHYVTVDPDAVKPYLPEYYNEDGTVNGNRVHRESGDIADLIRQRALKEGYSILYDASMRDSMPLS</sequence>
<evidence type="ECO:0000259" key="3">
    <source>
        <dbReference type="Pfam" id="PF06414"/>
    </source>
</evidence>
<evidence type="ECO:0000313" key="5">
    <source>
        <dbReference type="Proteomes" id="UP000030428"/>
    </source>
</evidence>
<keyword evidence="2" id="KW-0067">ATP-binding</keyword>
<evidence type="ECO:0000256" key="2">
    <source>
        <dbReference type="ARBA" id="ARBA00022840"/>
    </source>
</evidence>
<dbReference type="InterPro" id="IPR010488">
    <property type="entry name" value="Zeta_toxin_domain"/>
</dbReference>